<name>A0A0D0AR96_9AGAM</name>
<dbReference type="EMBL" id="KN835749">
    <property type="protein sequence ID" value="KIK34473.1"/>
    <property type="molecule type" value="Genomic_DNA"/>
</dbReference>
<dbReference type="HOGENOM" id="CLU_1462259_0_0_1"/>
<dbReference type="OrthoDB" id="2648464at2759"/>
<reference evidence="2" key="2">
    <citation type="submission" date="2015-01" db="EMBL/GenBank/DDBJ databases">
        <title>Evolutionary Origins and Diversification of the Mycorrhizal Mutualists.</title>
        <authorList>
            <consortium name="DOE Joint Genome Institute"/>
            <consortium name="Mycorrhizal Genomics Consortium"/>
            <person name="Kohler A."/>
            <person name="Kuo A."/>
            <person name="Nagy L.G."/>
            <person name="Floudas D."/>
            <person name="Copeland A."/>
            <person name="Barry K.W."/>
            <person name="Cichocki N."/>
            <person name="Veneault-Fourrey C."/>
            <person name="LaButti K."/>
            <person name="Lindquist E.A."/>
            <person name="Lipzen A."/>
            <person name="Lundell T."/>
            <person name="Morin E."/>
            <person name="Murat C."/>
            <person name="Riley R."/>
            <person name="Ohm R."/>
            <person name="Sun H."/>
            <person name="Tunlid A."/>
            <person name="Henrissat B."/>
            <person name="Grigoriev I.V."/>
            <person name="Hibbett D.S."/>
            <person name="Martin F."/>
        </authorList>
    </citation>
    <scope>NUCLEOTIDE SEQUENCE [LARGE SCALE GENOMIC DNA]</scope>
    <source>
        <strain evidence="2">UH-Slu-Lm8-n1</strain>
    </source>
</reference>
<evidence type="ECO:0000313" key="1">
    <source>
        <dbReference type="EMBL" id="KIK34473.1"/>
    </source>
</evidence>
<keyword evidence="2" id="KW-1185">Reference proteome</keyword>
<organism evidence="1 2">
    <name type="scientific">Suillus luteus UH-Slu-Lm8-n1</name>
    <dbReference type="NCBI Taxonomy" id="930992"/>
    <lineage>
        <taxon>Eukaryota</taxon>
        <taxon>Fungi</taxon>
        <taxon>Dikarya</taxon>
        <taxon>Basidiomycota</taxon>
        <taxon>Agaricomycotina</taxon>
        <taxon>Agaricomycetes</taxon>
        <taxon>Agaricomycetidae</taxon>
        <taxon>Boletales</taxon>
        <taxon>Suillineae</taxon>
        <taxon>Suillaceae</taxon>
        <taxon>Suillus</taxon>
    </lineage>
</organism>
<gene>
    <name evidence="1" type="ORF">CY34DRAFT_17704</name>
</gene>
<sequence>MSSLNFSDYSLRKKHQPAHVEPKPSIRLAAPLAISPAVDSPNFRDVTPEADDNSILTMQDLLSCSCDFPTLQSLEIMVNLWKKDWESEDKWNESYGKLLSHARCKGGQWTAIFFEECGIHASEGRALLESIREVVHTNCPYCRERLKYDIILLYDLIVCVISEIKFFEVKKFGPPDQKLVAEAER</sequence>
<accession>A0A0D0AR96</accession>
<evidence type="ECO:0000313" key="2">
    <source>
        <dbReference type="Proteomes" id="UP000054485"/>
    </source>
</evidence>
<reference evidence="1 2" key="1">
    <citation type="submission" date="2014-04" db="EMBL/GenBank/DDBJ databases">
        <authorList>
            <consortium name="DOE Joint Genome Institute"/>
            <person name="Kuo A."/>
            <person name="Ruytinx J."/>
            <person name="Rineau F."/>
            <person name="Colpaert J."/>
            <person name="Kohler A."/>
            <person name="Nagy L.G."/>
            <person name="Floudas D."/>
            <person name="Copeland A."/>
            <person name="Barry K.W."/>
            <person name="Cichocki N."/>
            <person name="Veneault-Fourrey C."/>
            <person name="LaButti K."/>
            <person name="Lindquist E.A."/>
            <person name="Lipzen A."/>
            <person name="Lundell T."/>
            <person name="Morin E."/>
            <person name="Murat C."/>
            <person name="Sun H."/>
            <person name="Tunlid A."/>
            <person name="Henrissat B."/>
            <person name="Grigoriev I.V."/>
            <person name="Hibbett D.S."/>
            <person name="Martin F."/>
            <person name="Nordberg H.P."/>
            <person name="Cantor M.N."/>
            <person name="Hua S.X."/>
        </authorList>
    </citation>
    <scope>NUCLEOTIDE SEQUENCE [LARGE SCALE GENOMIC DNA]</scope>
    <source>
        <strain evidence="1 2">UH-Slu-Lm8-n1</strain>
    </source>
</reference>
<protein>
    <submittedName>
        <fullName evidence="1">Uncharacterized protein</fullName>
    </submittedName>
</protein>
<proteinExistence type="predicted"/>
<dbReference type="AlphaFoldDB" id="A0A0D0AR96"/>
<dbReference type="Proteomes" id="UP000054485">
    <property type="component" value="Unassembled WGS sequence"/>
</dbReference>
<dbReference type="InParanoid" id="A0A0D0AR96"/>